<dbReference type="EMBL" id="JAEHTE010000023">
    <property type="protein sequence ID" value="MBI6885764.1"/>
    <property type="molecule type" value="Genomic_DNA"/>
</dbReference>
<proteinExistence type="predicted"/>
<name>A0A8I1EFL9_PSEPU</name>
<accession>A0A8I1EFL9</accession>
<feature type="domain" description="Antitoxin SocA-like Panacea" evidence="1">
    <location>
        <begin position="34"/>
        <end position="77"/>
    </location>
</feature>
<protein>
    <submittedName>
        <fullName evidence="2">DUF4065 domain-containing protein</fullName>
    </submittedName>
</protein>
<dbReference type="RefSeq" id="WP_198747693.1">
    <property type="nucleotide sequence ID" value="NZ_JAEHTE010000023.1"/>
</dbReference>
<evidence type="ECO:0000313" key="2">
    <source>
        <dbReference type="EMBL" id="MBI6885764.1"/>
    </source>
</evidence>
<evidence type="ECO:0000259" key="1">
    <source>
        <dbReference type="Pfam" id="PF13274"/>
    </source>
</evidence>
<organism evidence="2 3">
    <name type="scientific">Pseudomonas putida</name>
    <name type="common">Arthrobacter siderocapsulatus</name>
    <dbReference type="NCBI Taxonomy" id="303"/>
    <lineage>
        <taxon>Bacteria</taxon>
        <taxon>Pseudomonadati</taxon>
        <taxon>Pseudomonadota</taxon>
        <taxon>Gammaproteobacteria</taxon>
        <taxon>Pseudomonadales</taxon>
        <taxon>Pseudomonadaceae</taxon>
        <taxon>Pseudomonas</taxon>
    </lineage>
</organism>
<reference evidence="2" key="1">
    <citation type="submission" date="2020-12" db="EMBL/GenBank/DDBJ databases">
        <title>Enhanced detection system for hospital associated transmission using whole genome sequencing surveillance.</title>
        <authorList>
            <person name="Harrison L.H."/>
            <person name="Van Tyne D."/>
            <person name="Marsh J.W."/>
            <person name="Griffith M.P."/>
            <person name="Snyder D.J."/>
            <person name="Cooper V.S."/>
            <person name="Mustapha M."/>
        </authorList>
    </citation>
    <scope>NUCLEOTIDE SEQUENCE</scope>
    <source>
        <strain evidence="2">PSB00042</strain>
    </source>
</reference>
<dbReference type="Proteomes" id="UP000637061">
    <property type="component" value="Unassembled WGS sequence"/>
</dbReference>
<dbReference type="Pfam" id="PF13274">
    <property type="entry name" value="SocA_Panacea"/>
    <property type="match status" value="1"/>
</dbReference>
<comment type="caution">
    <text evidence="2">The sequence shown here is derived from an EMBL/GenBank/DDBJ whole genome shotgun (WGS) entry which is preliminary data.</text>
</comment>
<sequence>MTADLEVLEPSLATEFDVACYIIERMGQVSSMKLQMLLFYCQAMSLAWDGRQLFAADFEAWQNGPMLPSVYEKLKTRFSASAKVLAGDASVLDEDARDTVDQVVTSSPT</sequence>
<evidence type="ECO:0000313" key="3">
    <source>
        <dbReference type="Proteomes" id="UP000637061"/>
    </source>
</evidence>
<dbReference type="InterPro" id="IPR025272">
    <property type="entry name" value="SocA_Panacea"/>
</dbReference>
<dbReference type="AlphaFoldDB" id="A0A8I1EFL9"/>
<gene>
    <name evidence="2" type="ORF">JEU22_17805</name>
</gene>